<sequence length="63" mass="7654">QMEDPNTYWEMMEDRIIPQDNFRVHRLEFTYMRQKTDESAEDFISRYVKSLSDVNSMTPMIVS</sequence>
<protein>
    <recommendedName>
        <fullName evidence="3">Retrotransposon gag domain-containing protein</fullName>
    </recommendedName>
</protein>
<evidence type="ECO:0008006" key="3">
    <source>
        <dbReference type="Google" id="ProtNLM"/>
    </source>
</evidence>
<evidence type="ECO:0000313" key="2">
    <source>
        <dbReference type="Proteomes" id="UP000595437"/>
    </source>
</evidence>
<dbReference type="EMBL" id="CP045894">
    <property type="protein sequence ID" value="QQP54567.1"/>
    <property type="molecule type" value="Genomic_DNA"/>
</dbReference>
<dbReference type="Proteomes" id="UP000595437">
    <property type="component" value="Chromosome 5"/>
</dbReference>
<gene>
    <name evidence="1" type="ORF">FKW44_007437</name>
</gene>
<evidence type="ECO:0000313" key="1">
    <source>
        <dbReference type="EMBL" id="QQP54567.1"/>
    </source>
</evidence>
<reference evidence="2" key="1">
    <citation type="submission" date="2021-01" db="EMBL/GenBank/DDBJ databases">
        <title>Caligus Genome Assembly.</title>
        <authorList>
            <person name="Gallardo-Escarate C."/>
        </authorList>
    </citation>
    <scope>NUCLEOTIDE SEQUENCE [LARGE SCALE GENOMIC DNA]</scope>
</reference>
<organism evidence="1 2">
    <name type="scientific">Caligus rogercresseyi</name>
    <name type="common">Sea louse</name>
    <dbReference type="NCBI Taxonomy" id="217165"/>
    <lineage>
        <taxon>Eukaryota</taxon>
        <taxon>Metazoa</taxon>
        <taxon>Ecdysozoa</taxon>
        <taxon>Arthropoda</taxon>
        <taxon>Crustacea</taxon>
        <taxon>Multicrustacea</taxon>
        <taxon>Hexanauplia</taxon>
        <taxon>Copepoda</taxon>
        <taxon>Siphonostomatoida</taxon>
        <taxon>Caligidae</taxon>
        <taxon>Caligus</taxon>
    </lineage>
</organism>
<proteinExistence type="predicted"/>
<feature type="non-terminal residue" evidence="1">
    <location>
        <position position="1"/>
    </location>
</feature>
<accession>A0A7T8KEQ9</accession>
<name>A0A7T8KEQ9_CALRO</name>
<keyword evidence="2" id="KW-1185">Reference proteome</keyword>
<dbReference type="AlphaFoldDB" id="A0A7T8KEQ9"/>